<dbReference type="EMBL" id="LGTO01000004">
    <property type="protein sequence ID" value="KNE21969.1"/>
    <property type="molecule type" value="Genomic_DNA"/>
</dbReference>
<dbReference type="GO" id="GO:0045437">
    <property type="term" value="F:uridine nucleosidase activity"/>
    <property type="evidence" value="ECO:0007669"/>
    <property type="project" value="UniProtKB-ARBA"/>
</dbReference>
<dbReference type="InterPro" id="IPR001910">
    <property type="entry name" value="Inosine/uridine_hydrolase_dom"/>
</dbReference>
<dbReference type="AlphaFoldDB" id="A0A0L0QTN8"/>
<dbReference type="NCBIfam" id="NF008036">
    <property type="entry name" value="PRK10768.1"/>
    <property type="match status" value="1"/>
</dbReference>
<proteinExistence type="predicted"/>
<dbReference type="InterPro" id="IPR036452">
    <property type="entry name" value="Ribo_hydro-like"/>
</dbReference>
<organism evidence="4 5">
    <name type="scientific">Virgibacillus pantothenticus</name>
    <dbReference type="NCBI Taxonomy" id="1473"/>
    <lineage>
        <taxon>Bacteria</taxon>
        <taxon>Bacillati</taxon>
        <taxon>Bacillota</taxon>
        <taxon>Bacilli</taxon>
        <taxon>Bacillales</taxon>
        <taxon>Bacillaceae</taxon>
        <taxon>Virgibacillus</taxon>
    </lineage>
</organism>
<dbReference type="PATRIC" id="fig|1473.5.peg.3751"/>
<reference evidence="5" key="1">
    <citation type="submission" date="2015-07" db="EMBL/GenBank/DDBJ databases">
        <title>Fjat-10053 dsm26.</title>
        <authorList>
            <person name="Liu B."/>
            <person name="Wang J."/>
            <person name="Zhu Y."/>
            <person name="Liu G."/>
            <person name="Chen Q."/>
            <person name="Chen Z."/>
            <person name="Lan J."/>
            <person name="Che J."/>
            <person name="Ge C."/>
            <person name="Shi H."/>
            <person name="Pan Z."/>
            <person name="Liu X."/>
        </authorList>
    </citation>
    <scope>NUCLEOTIDE SEQUENCE [LARGE SCALE GENOMIC DNA]</scope>
    <source>
        <strain evidence="5">DSM 26</strain>
    </source>
</reference>
<dbReference type="GO" id="GO:0006152">
    <property type="term" value="P:purine nucleoside catabolic process"/>
    <property type="evidence" value="ECO:0007669"/>
    <property type="project" value="TreeGrafter"/>
</dbReference>
<dbReference type="Pfam" id="PF01156">
    <property type="entry name" value="IU_nuc_hydro"/>
    <property type="match status" value="1"/>
</dbReference>
<keyword evidence="2" id="KW-0326">Glycosidase</keyword>
<feature type="domain" description="Inosine/uridine-preferring nucleoside hydrolase" evidence="3">
    <location>
        <begin position="8"/>
        <end position="297"/>
    </location>
</feature>
<evidence type="ECO:0000313" key="4">
    <source>
        <dbReference type="EMBL" id="KNE21969.1"/>
    </source>
</evidence>
<dbReference type="Proteomes" id="UP000036780">
    <property type="component" value="Unassembled WGS sequence"/>
</dbReference>
<evidence type="ECO:0000256" key="2">
    <source>
        <dbReference type="ARBA" id="ARBA00023295"/>
    </source>
</evidence>
<dbReference type="SUPFAM" id="SSF53590">
    <property type="entry name" value="Nucleoside hydrolase"/>
    <property type="match status" value="1"/>
</dbReference>
<dbReference type="InterPro" id="IPR023186">
    <property type="entry name" value="IUNH"/>
</dbReference>
<dbReference type="PANTHER" id="PTHR12304:SF15">
    <property type="entry name" value="NON-SPECIFIC RIBONUCLEOSIDE HYDROLASE RIHC"/>
    <property type="match status" value="1"/>
</dbReference>
<keyword evidence="5" id="KW-1185">Reference proteome</keyword>
<dbReference type="PROSITE" id="PS01247">
    <property type="entry name" value="IUNH"/>
    <property type="match status" value="1"/>
</dbReference>
<dbReference type="RefSeq" id="WP_050350252.1">
    <property type="nucleotide sequence ID" value="NZ_CP073011.1"/>
</dbReference>
<keyword evidence="1 4" id="KW-0378">Hydrolase</keyword>
<name>A0A0L0QTN8_VIRPA</name>
<dbReference type="CDD" id="cd02651">
    <property type="entry name" value="nuc_hydro_IU_UC_XIUA"/>
    <property type="match status" value="1"/>
</dbReference>
<sequence>MNNNKRPIIIDTDPGIDDAVALAAALYSEELDIKLITTVAGNVSLDKVTYNTLRLLQFFKKEVPVAAGADRPLMKEPIDASNVHGETGMDGYAFPEPNENLLLEEHAVNAMYKTIIQSNEPITLVPIGPLTNIALLIRLYPEVKVNIKEIVLMGGSTTRGNSGVMAEFNIHADPEAAKIVFHSSIPIVMVGLDVGWKALVYPEDSEKLKTMNKTGHMIYHLFQKYRGGSMKKGLKMYDSCAIAYLLNPKMFTVEETYVDIELTGSLTAGCTVTDLKGYLNKPNNVTVCLDIDEKLFKHWFLESLQKCN</sequence>
<evidence type="ECO:0000259" key="3">
    <source>
        <dbReference type="Pfam" id="PF01156"/>
    </source>
</evidence>
<gene>
    <name evidence="4" type="ORF">AFK71_03980</name>
</gene>
<dbReference type="GO" id="GO:0005829">
    <property type="term" value="C:cytosol"/>
    <property type="evidence" value="ECO:0007669"/>
    <property type="project" value="TreeGrafter"/>
</dbReference>
<evidence type="ECO:0000256" key="1">
    <source>
        <dbReference type="ARBA" id="ARBA00022801"/>
    </source>
</evidence>
<dbReference type="GeneID" id="66869710"/>
<protein>
    <submittedName>
        <fullName evidence="4">Ribonucleoside hydrolase</fullName>
    </submittedName>
</protein>
<dbReference type="InterPro" id="IPR015910">
    <property type="entry name" value="I/U_nuclsd_hydro_CS"/>
</dbReference>
<dbReference type="PANTHER" id="PTHR12304">
    <property type="entry name" value="INOSINE-URIDINE PREFERRING NUCLEOSIDE HYDROLASE"/>
    <property type="match status" value="1"/>
</dbReference>
<accession>A0A0L0QTN8</accession>
<comment type="caution">
    <text evidence="4">The sequence shown here is derived from an EMBL/GenBank/DDBJ whole genome shotgun (WGS) entry which is preliminary data.</text>
</comment>
<evidence type="ECO:0000313" key="5">
    <source>
        <dbReference type="Proteomes" id="UP000036780"/>
    </source>
</evidence>
<dbReference type="OrthoDB" id="9797882at2"/>
<dbReference type="Gene3D" id="3.90.245.10">
    <property type="entry name" value="Ribonucleoside hydrolase-like"/>
    <property type="match status" value="1"/>
</dbReference>
<dbReference type="GO" id="GO:0008477">
    <property type="term" value="F:purine nucleosidase activity"/>
    <property type="evidence" value="ECO:0007669"/>
    <property type="project" value="TreeGrafter"/>
</dbReference>